<organism evidence="1 2">
    <name type="scientific">Pseudomonas umsongensis</name>
    <dbReference type="NCBI Taxonomy" id="198618"/>
    <lineage>
        <taxon>Bacteria</taxon>
        <taxon>Pseudomonadati</taxon>
        <taxon>Pseudomonadota</taxon>
        <taxon>Gammaproteobacteria</taxon>
        <taxon>Pseudomonadales</taxon>
        <taxon>Pseudomonadaceae</taxon>
        <taxon>Pseudomonas</taxon>
    </lineage>
</organism>
<evidence type="ECO:0000313" key="1">
    <source>
        <dbReference type="EMBL" id="OXR34419.1"/>
    </source>
</evidence>
<evidence type="ECO:0008006" key="3">
    <source>
        <dbReference type="Google" id="ProtNLM"/>
    </source>
</evidence>
<evidence type="ECO:0000313" key="2">
    <source>
        <dbReference type="Proteomes" id="UP000215455"/>
    </source>
</evidence>
<dbReference type="EMBL" id="NIWU01000001">
    <property type="protein sequence ID" value="OXR34419.1"/>
    <property type="molecule type" value="Genomic_DNA"/>
</dbReference>
<name>A0ABX4DYD5_9PSED</name>
<comment type="caution">
    <text evidence="1">The sequence shown here is derived from an EMBL/GenBank/DDBJ whole genome shotgun (WGS) entry which is preliminary data.</text>
</comment>
<dbReference type="Proteomes" id="UP000215455">
    <property type="component" value="Unassembled WGS sequence"/>
</dbReference>
<reference evidence="1 2" key="1">
    <citation type="submission" date="2017-06" db="EMBL/GenBank/DDBJ databases">
        <authorList>
            <person name="Furmanczyk E.M."/>
        </authorList>
    </citation>
    <scope>NUCLEOTIDE SEQUENCE [LARGE SCALE GENOMIC DNA]</scope>
    <source>
        <strain evidence="1 2">DSM 16611</strain>
    </source>
</reference>
<gene>
    <name evidence="1" type="ORF">PSUM_00480</name>
</gene>
<proteinExistence type="predicted"/>
<sequence length="82" mass="8446">MFEYISVAAVTAAYGFALTASPFCQTPQKEPKSLAPASGPSLGLGVPSLRCPSGDTALRLASLVPTCSVFDCVERRCAPLPG</sequence>
<keyword evidence="2" id="KW-1185">Reference proteome</keyword>
<protein>
    <recommendedName>
        <fullName evidence="3">Secreted protein</fullName>
    </recommendedName>
</protein>
<accession>A0ABX4DYD5</accession>